<dbReference type="Proteomes" id="UP000194853">
    <property type="component" value="Unassembled WGS sequence"/>
</dbReference>
<evidence type="ECO:0000313" key="1">
    <source>
        <dbReference type="EMBL" id="OUB78255.1"/>
    </source>
</evidence>
<accession>A0A9X6R5Q1</accession>
<reference evidence="1 2" key="1">
    <citation type="submission" date="2016-10" db="EMBL/GenBank/DDBJ databases">
        <title>Comparative genomics of Bacillus thuringiensis reveals a path to pathogens against multiple invertebrate hosts.</title>
        <authorList>
            <person name="Zheng J."/>
            <person name="Gao Q."/>
            <person name="Liu H."/>
            <person name="Peng D."/>
            <person name="Ruan L."/>
            <person name="Sun M."/>
        </authorList>
    </citation>
    <scope>NUCLEOTIDE SEQUENCE [LARGE SCALE GENOMIC DNA]</scope>
    <source>
        <strain evidence="1">BGSC 4CF1</strain>
    </source>
</reference>
<protein>
    <submittedName>
        <fullName evidence="1">Uncharacterized protein</fullName>
    </submittedName>
</protein>
<dbReference type="AlphaFoldDB" id="A0A9X6R5Q1"/>
<name>A0A9X6R5Q1_BACTJ</name>
<sequence length="140" mass="16935">MKNDLIQWLGELKTTKRDYYKTEEVISRLESIVWEQVKIHDTPTGNPLDNYERKALCWRALWKCAMKSSDDELIKMLMEIEEIVEKEQVNYNIQGLYPTPNYIDTDMLEEETYIHKKELNRKYGKMQKEQLNHYIEVKKD</sequence>
<gene>
    <name evidence="1" type="ORF">BK750_00370</name>
</gene>
<dbReference type="RefSeq" id="WP_086403564.1">
    <property type="nucleotide sequence ID" value="NZ_MOOS01000010.1"/>
</dbReference>
<comment type="caution">
    <text evidence="1">The sequence shown here is derived from an EMBL/GenBank/DDBJ whole genome shotgun (WGS) entry which is preliminary data.</text>
</comment>
<dbReference type="EMBL" id="MOOS01000010">
    <property type="protein sequence ID" value="OUB78255.1"/>
    <property type="molecule type" value="Genomic_DNA"/>
</dbReference>
<evidence type="ECO:0000313" key="2">
    <source>
        <dbReference type="Proteomes" id="UP000194853"/>
    </source>
</evidence>
<proteinExistence type="predicted"/>
<organism evidence="1 2">
    <name type="scientific">Bacillus thuringiensis subsp. jegathesan</name>
    <dbReference type="NCBI Taxonomy" id="56955"/>
    <lineage>
        <taxon>Bacteria</taxon>
        <taxon>Bacillati</taxon>
        <taxon>Bacillota</taxon>
        <taxon>Bacilli</taxon>
        <taxon>Bacillales</taxon>
        <taxon>Bacillaceae</taxon>
        <taxon>Bacillus</taxon>
        <taxon>Bacillus cereus group</taxon>
    </lineage>
</organism>